<name>H0HLE6_9HYPH</name>
<dbReference type="GO" id="GO:0016740">
    <property type="term" value="F:transferase activity"/>
    <property type="evidence" value="ECO:0007669"/>
    <property type="project" value="UniProtKB-KW"/>
</dbReference>
<dbReference type="Gene3D" id="3.40.50.880">
    <property type="match status" value="1"/>
</dbReference>
<reference evidence="2 3" key="1">
    <citation type="journal article" date="2012" name="J. Bacteriol.">
        <title>Draft Genome Sequence of Mesorhizobium alhagi CCNWXJ12-2T, a Novel Salt-Resistant Species Isolated from the Desert of Northwestern China.</title>
        <authorList>
            <person name="Zhou M."/>
            <person name="Chen W."/>
            <person name="Chen H."/>
            <person name="Wei G."/>
        </authorList>
    </citation>
    <scope>NUCLEOTIDE SEQUENCE [LARGE SCALE GENOMIC DNA]</scope>
    <source>
        <strain evidence="2 3">CCNWXJ12-2</strain>
    </source>
</reference>
<keyword evidence="2" id="KW-0436">Ligase</keyword>
<dbReference type="InterPro" id="IPR017926">
    <property type="entry name" value="GATASE"/>
</dbReference>
<dbReference type="PANTHER" id="PTHR42695">
    <property type="entry name" value="GLUTAMINE AMIDOTRANSFERASE YLR126C-RELATED"/>
    <property type="match status" value="1"/>
</dbReference>
<keyword evidence="2" id="KW-0808">Transferase</keyword>
<dbReference type="Proteomes" id="UP000003250">
    <property type="component" value="Unassembled WGS sequence"/>
</dbReference>
<dbReference type="CDD" id="cd01741">
    <property type="entry name" value="GATase1_1"/>
    <property type="match status" value="1"/>
</dbReference>
<dbReference type="PATRIC" id="fig|1107882.3.peg.942"/>
<dbReference type="GO" id="GO:0003922">
    <property type="term" value="F:GMP synthase (glutamine-hydrolyzing) activity"/>
    <property type="evidence" value="ECO:0007669"/>
    <property type="project" value="UniProtKB-EC"/>
</dbReference>
<keyword evidence="2" id="KW-0315">Glutamine amidotransferase</keyword>
<evidence type="ECO:0000313" key="3">
    <source>
        <dbReference type="Proteomes" id="UP000003250"/>
    </source>
</evidence>
<dbReference type="Pfam" id="PF00117">
    <property type="entry name" value="GATase"/>
    <property type="match status" value="1"/>
</dbReference>
<keyword evidence="3" id="KW-1185">Reference proteome</keyword>
<dbReference type="NCBIfam" id="NF005072">
    <property type="entry name" value="PRK06490.1"/>
    <property type="match status" value="1"/>
</dbReference>
<accession>H0HLE6</accession>
<evidence type="ECO:0000313" key="2">
    <source>
        <dbReference type="EMBL" id="EHK58475.1"/>
    </source>
</evidence>
<dbReference type="PROSITE" id="PS51273">
    <property type="entry name" value="GATASE_TYPE_1"/>
    <property type="match status" value="1"/>
</dbReference>
<dbReference type="InterPro" id="IPR044992">
    <property type="entry name" value="ChyE-like"/>
</dbReference>
<dbReference type="AlphaFoldDB" id="H0HLE6"/>
<dbReference type="EC" id="6.3.5.2" evidence="2"/>
<dbReference type="GO" id="GO:0005829">
    <property type="term" value="C:cytosol"/>
    <property type="evidence" value="ECO:0007669"/>
    <property type="project" value="TreeGrafter"/>
</dbReference>
<sequence length="239" mass="27025">MPRVATRAVRPKILIVLHQETSSAGRVGHLLLENGFDLDIRRPPLGDELPETLDHHAGAVVFGGPMSANDHADFVKRETEWLAVPLRENRPFLGICLGAQMLVNHLGGKVEGHGEGLVEIGWYPLTATEEGRQLIHWPEMVYQFHREGFSLPSGATLLATAETYPNQAFRYGDNAWAIQFHAELTRVMMHRWVVRGAHRFVLPGAQPGRDHLGGRLIWDMHLKRWLAEFLEMIFGKPER</sequence>
<evidence type="ECO:0000259" key="1">
    <source>
        <dbReference type="Pfam" id="PF00117"/>
    </source>
</evidence>
<feature type="domain" description="Glutamine amidotransferase" evidence="1">
    <location>
        <begin position="30"/>
        <end position="185"/>
    </location>
</feature>
<dbReference type="PANTHER" id="PTHR42695:SF5">
    <property type="entry name" value="GLUTAMINE AMIDOTRANSFERASE YLR126C-RELATED"/>
    <property type="match status" value="1"/>
</dbReference>
<dbReference type="EMBL" id="AHAM01000032">
    <property type="protein sequence ID" value="EHK58475.1"/>
    <property type="molecule type" value="Genomic_DNA"/>
</dbReference>
<dbReference type="SUPFAM" id="SSF52317">
    <property type="entry name" value="Class I glutamine amidotransferase-like"/>
    <property type="match status" value="1"/>
</dbReference>
<proteinExistence type="predicted"/>
<dbReference type="InterPro" id="IPR029062">
    <property type="entry name" value="Class_I_gatase-like"/>
</dbReference>
<gene>
    <name evidence="2" type="ORF">MAXJ12_04784</name>
</gene>
<organism evidence="2 3">
    <name type="scientific">Mesorhizobium alhagi CCNWXJ12-2</name>
    <dbReference type="NCBI Taxonomy" id="1107882"/>
    <lineage>
        <taxon>Bacteria</taxon>
        <taxon>Pseudomonadati</taxon>
        <taxon>Pseudomonadota</taxon>
        <taxon>Alphaproteobacteria</taxon>
        <taxon>Hyphomicrobiales</taxon>
        <taxon>Phyllobacteriaceae</taxon>
        <taxon>Allomesorhizobium</taxon>
    </lineage>
</organism>
<protein>
    <submittedName>
        <fullName evidence="2">Glutamine amidotransferase</fullName>
        <ecNumber evidence="2">6.3.5.2</ecNumber>
    </submittedName>
</protein>
<dbReference type="RefSeq" id="WP_008834608.1">
    <property type="nucleotide sequence ID" value="NZ_AHAM01000032.1"/>
</dbReference>
<dbReference type="OrthoDB" id="9813383at2"/>